<evidence type="ECO:0000256" key="3">
    <source>
        <dbReference type="SAM" id="SignalP"/>
    </source>
</evidence>
<evidence type="ECO:0000256" key="2">
    <source>
        <dbReference type="SAM" id="MobiDB-lite"/>
    </source>
</evidence>
<reference evidence="6" key="1">
    <citation type="journal article" date="2019" name="Int. J. Syst. Evol. Microbiol.">
        <title>The Global Catalogue of Microorganisms (GCM) 10K type strain sequencing project: providing services to taxonomists for standard genome sequencing and annotation.</title>
        <authorList>
            <consortium name="The Broad Institute Genomics Platform"/>
            <consortium name="The Broad Institute Genome Sequencing Center for Infectious Disease"/>
            <person name="Wu L."/>
            <person name="Ma J."/>
        </authorList>
    </citation>
    <scope>NUCLEOTIDE SEQUENCE [LARGE SCALE GENOMIC DNA]</scope>
    <source>
        <strain evidence="6">CCUG 54939</strain>
    </source>
</reference>
<dbReference type="SUPFAM" id="SSF50630">
    <property type="entry name" value="Acid proteases"/>
    <property type="match status" value="1"/>
</dbReference>
<dbReference type="InterPro" id="IPR008503">
    <property type="entry name" value="Asp_endopeptidase"/>
</dbReference>
<feature type="compositionally biased region" description="Basic and acidic residues" evidence="2">
    <location>
        <begin position="274"/>
        <end position="319"/>
    </location>
</feature>
<comment type="caution">
    <text evidence="5">The sequence shown here is derived from an EMBL/GenBank/DDBJ whole genome shotgun (WGS) entry which is preliminary data.</text>
</comment>
<feature type="signal peptide" evidence="3">
    <location>
        <begin position="1"/>
        <end position="23"/>
    </location>
</feature>
<keyword evidence="5" id="KW-0645">Protease</keyword>
<feature type="chain" id="PRO_5046791547" evidence="3">
    <location>
        <begin position="24"/>
        <end position="339"/>
    </location>
</feature>
<protein>
    <submittedName>
        <fullName evidence="5">ATP-dependent zinc protease</fullName>
    </submittedName>
</protein>
<name>A0ABV8CQN9_9GAMM</name>
<accession>A0ABV8CQN9</accession>
<proteinExistence type="predicted"/>
<dbReference type="Proteomes" id="UP001595692">
    <property type="component" value="Unassembled WGS sequence"/>
</dbReference>
<evidence type="ECO:0000313" key="6">
    <source>
        <dbReference type="Proteomes" id="UP001595692"/>
    </source>
</evidence>
<feature type="domain" description="Retropepsin-like aspartic endopeptidase" evidence="4">
    <location>
        <begin position="122"/>
        <end position="256"/>
    </location>
</feature>
<dbReference type="PANTHER" id="PTHR38037:SF2">
    <property type="entry name" value="ATP-DEPENDENT ZINC PROTEASE DOMAIN-CONTAINING PROTEIN-RELATED"/>
    <property type="match status" value="1"/>
</dbReference>
<dbReference type="GO" id="GO:0006508">
    <property type="term" value="P:proteolysis"/>
    <property type="evidence" value="ECO:0007669"/>
    <property type="project" value="UniProtKB-KW"/>
</dbReference>
<organism evidence="5 6">
    <name type="scientific">Pseudaeromonas sharmana</name>
    <dbReference type="NCBI Taxonomy" id="328412"/>
    <lineage>
        <taxon>Bacteria</taxon>
        <taxon>Pseudomonadati</taxon>
        <taxon>Pseudomonadota</taxon>
        <taxon>Gammaproteobacteria</taxon>
        <taxon>Aeromonadales</taxon>
        <taxon>Aeromonadaceae</taxon>
        <taxon>Pseudaeromonas</taxon>
    </lineage>
</organism>
<dbReference type="Pfam" id="PF05618">
    <property type="entry name" value="Zn_protease"/>
    <property type="match status" value="1"/>
</dbReference>
<evidence type="ECO:0000256" key="1">
    <source>
        <dbReference type="SAM" id="Coils"/>
    </source>
</evidence>
<evidence type="ECO:0000313" key="5">
    <source>
        <dbReference type="EMBL" id="MFC3914520.1"/>
    </source>
</evidence>
<feature type="region of interest" description="Disordered" evidence="2">
    <location>
        <begin position="271"/>
        <end position="339"/>
    </location>
</feature>
<keyword evidence="6" id="KW-1185">Reference proteome</keyword>
<feature type="coiled-coil region" evidence="1">
    <location>
        <begin position="63"/>
        <end position="93"/>
    </location>
</feature>
<sequence length="339" mass="37216">MTNMTFTRSALLPLLLLSGNALADITAEQLKNELVGSEGRIQQTVIQGQQKLLDNGYQMDNELKLLQAQQEKTRQSIQELKSLQQQLSKQMQQVVRGTMSSEDKGNCPIIEPGLTTQDGKLILGESEWVYIDEANGAFQTRVDTGAATSSISATDITVFEREGKRWVKFKMPIDGGKSLDIEAPFVRYVRIKQASAESSDRRPVVRLTMQIGSMTEKAEFSLKDRSEMDFSVLLGREFIKDVAVVDVAREFVQPKPDAALNVASKKAAKQAAEAAKKAEEEKKAAEAKKAEQTKKASSKKTDAKKAEAKKSDSKADSAKSDTSSVKKPVAQTEPAKDAQ</sequence>
<dbReference type="Gene3D" id="2.40.70.10">
    <property type="entry name" value="Acid Proteases"/>
    <property type="match status" value="1"/>
</dbReference>
<keyword evidence="3" id="KW-0732">Signal</keyword>
<dbReference type="InterPro" id="IPR021109">
    <property type="entry name" value="Peptidase_aspartic_dom_sf"/>
</dbReference>
<dbReference type="PANTHER" id="PTHR38037">
    <property type="entry name" value="ZN_PROTEASE DOMAIN-CONTAINING PROTEIN"/>
    <property type="match status" value="1"/>
</dbReference>
<dbReference type="GO" id="GO:0008233">
    <property type="term" value="F:peptidase activity"/>
    <property type="evidence" value="ECO:0007669"/>
    <property type="project" value="UniProtKB-KW"/>
</dbReference>
<keyword evidence="5" id="KW-0378">Hydrolase</keyword>
<dbReference type="EMBL" id="JBHSAF010000014">
    <property type="protein sequence ID" value="MFC3914520.1"/>
    <property type="molecule type" value="Genomic_DNA"/>
</dbReference>
<gene>
    <name evidence="5" type="ORF">ACFOSS_13770</name>
</gene>
<dbReference type="RefSeq" id="WP_377153476.1">
    <property type="nucleotide sequence ID" value="NZ_JBHSAF010000014.1"/>
</dbReference>
<keyword evidence="1" id="KW-0175">Coiled coil</keyword>
<evidence type="ECO:0000259" key="4">
    <source>
        <dbReference type="Pfam" id="PF05618"/>
    </source>
</evidence>